<organism evidence="1 2">
    <name type="scientific">Rhodococcus globerulus</name>
    <dbReference type="NCBI Taxonomy" id="33008"/>
    <lineage>
        <taxon>Bacteria</taxon>
        <taxon>Bacillati</taxon>
        <taxon>Actinomycetota</taxon>
        <taxon>Actinomycetes</taxon>
        <taxon>Mycobacteriales</taxon>
        <taxon>Nocardiaceae</taxon>
        <taxon>Rhodococcus</taxon>
    </lineage>
</organism>
<dbReference type="Proteomes" id="UP001185927">
    <property type="component" value="Unassembled WGS sequence"/>
</dbReference>
<reference evidence="1 2" key="1">
    <citation type="submission" date="2023-10" db="EMBL/GenBank/DDBJ databases">
        <title>Development of a sustainable strategy for remediation of hydrocarbon-contaminated territories based on the waste exchange concept.</title>
        <authorList>
            <person name="Krivoruchko A."/>
        </authorList>
    </citation>
    <scope>NUCLEOTIDE SEQUENCE [LARGE SCALE GENOMIC DNA]</scope>
    <source>
        <strain evidence="1 2">IEGM 1203</strain>
    </source>
</reference>
<sequence>MRVWGACLSLTATVLLGGCASTVEGEAVLPEGNEGLFDPCSAIQDDVITSLGVDASTEENGVAGVSQAEFVICSWASDWYELGVWSTFHTLEDVRRNPDDTDIRDASAVGDGAITFREVWDVDGSTCFVALPADQGAIFVRVDAYQQAQYPEDICGLATRQAIALKPSLPK</sequence>
<gene>
    <name evidence="1" type="ORF">R3Q16_24825</name>
</gene>
<name>A0ABU4C0A0_RHOGO</name>
<comment type="caution">
    <text evidence="1">The sequence shown here is derived from an EMBL/GenBank/DDBJ whole genome shotgun (WGS) entry which is preliminary data.</text>
</comment>
<evidence type="ECO:0000313" key="1">
    <source>
        <dbReference type="EMBL" id="MDV6269850.1"/>
    </source>
</evidence>
<accession>A0ABU4C0A0</accession>
<keyword evidence="2" id="KW-1185">Reference proteome</keyword>
<evidence type="ECO:0000313" key="2">
    <source>
        <dbReference type="Proteomes" id="UP001185927"/>
    </source>
</evidence>
<proteinExistence type="predicted"/>
<dbReference type="RefSeq" id="WP_317544526.1">
    <property type="nucleotide sequence ID" value="NZ_JAWLKB010000013.1"/>
</dbReference>
<dbReference type="Pfam" id="PF12079">
    <property type="entry name" value="DUF3558"/>
    <property type="match status" value="1"/>
</dbReference>
<dbReference type="PROSITE" id="PS51257">
    <property type="entry name" value="PROKAR_LIPOPROTEIN"/>
    <property type="match status" value="1"/>
</dbReference>
<dbReference type="EMBL" id="JAWLKB010000013">
    <property type="protein sequence ID" value="MDV6269850.1"/>
    <property type="molecule type" value="Genomic_DNA"/>
</dbReference>
<dbReference type="InterPro" id="IPR024520">
    <property type="entry name" value="DUF3558"/>
</dbReference>
<protein>
    <submittedName>
        <fullName evidence="1">DUF3558 domain-containing protein</fullName>
    </submittedName>
</protein>